<dbReference type="SMART" id="SM00086">
    <property type="entry name" value="PAC"/>
    <property type="match status" value="1"/>
</dbReference>
<dbReference type="Gene3D" id="3.20.20.450">
    <property type="entry name" value="EAL domain"/>
    <property type="match status" value="1"/>
</dbReference>
<feature type="transmembrane region" description="Helical" evidence="1">
    <location>
        <begin position="95"/>
        <end position="114"/>
    </location>
</feature>
<dbReference type="FunFam" id="3.30.70.270:FF:000001">
    <property type="entry name" value="Diguanylate cyclase domain protein"/>
    <property type="match status" value="1"/>
</dbReference>
<dbReference type="EMBL" id="WJNH01000006">
    <property type="protein sequence ID" value="MRG86808.1"/>
    <property type="molecule type" value="Genomic_DNA"/>
</dbReference>
<dbReference type="SMART" id="SM00052">
    <property type="entry name" value="EAL"/>
    <property type="match status" value="1"/>
</dbReference>
<gene>
    <name evidence="5" type="ORF">GH754_10855</name>
</gene>
<reference evidence="5 6" key="1">
    <citation type="submission" date="2019-11" db="EMBL/GenBank/DDBJ databases">
        <authorList>
            <person name="Li J."/>
        </authorList>
    </citation>
    <scope>NUCLEOTIDE SEQUENCE [LARGE SCALE GENOMIC DNA]</scope>
    <source>
        <strain evidence="5 6">J4</strain>
    </source>
</reference>
<dbReference type="PANTHER" id="PTHR44757">
    <property type="entry name" value="DIGUANYLATE CYCLASE DGCP"/>
    <property type="match status" value="1"/>
</dbReference>
<dbReference type="PROSITE" id="PS50113">
    <property type="entry name" value="PAC"/>
    <property type="match status" value="1"/>
</dbReference>
<evidence type="ECO:0000259" key="2">
    <source>
        <dbReference type="PROSITE" id="PS50113"/>
    </source>
</evidence>
<dbReference type="CDD" id="cd01949">
    <property type="entry name" value="GGDEF"/>
    <property type="match status" value="1"/>
</dbReference>
<keyword evidence="1" id="KW-1133">Transmembrane helix</keyword>
<dbReference type="InterPro" id="IPR001610">
    <property type="entry name" value="PAC"/>
</dbReference>
<dbReference type="OrthoDB" id="9759607at2"/>
<dbReference type="Pfam" id="PF00563">
    <property type="entry name" value="EAL"/>
    <property type="match status" value="1"/>
</dbReference>
<comment type="caution">
    <text evidence="5">The sequence shown here is derived from an EMBL/GenBank/DDBJ whole genome shotgun (WGS) entry which is preliminary data.</text>
</comment>
<proteinExistence type="predicted"/>
<dbReference type="CDD" id="cd01948">
    <property type="entry name" value="EAL"/>
    <property type="match status" value="1"/>
</dbReference>
<dbReference type="InterPro" id="IPR052155">
    <property type="entry name" value="Biofilm_reg_signaling"/>
</dbReference>
<dbReference type="SUPFAM" id="SSF55073">
    <property type="entry name" value="Nucleotide cyclase"/>
    <property type="match status" value="1"/>
</dbReference>
<dbReference type="CDD" id="cd00130">
    <property type="entry name" value="PAS"/>
    <property type="match status" value="1"/>
</dbReference>
<dbReference type="InterPro" id="IPR029787">
    <property type="entry name" value="Nucleotide_cyclase"/>
</dbReference>
<feature type="domain" description="EAL" evidence="3">
    <location>
        <begin position="416"/>
        <end position="666"/>
    </location>
</feature>
<dbReference type="Gene3D" id="3.30.450.20">
    <property type="entry name" value="PAS domain"/>
    <property type="match status" value="1"/>
</dbReference>
<dbReference type="Gene3D" id="3.30.70.270">
    <property type="match status" value="1"/>
</dbReference>
<keyword evidence="1" id="KW-0812">Transmembrane</keyword>
<name>A0A6G1X7M5_9BACI</name>
<dbReference type="InterPro" id="IPR043128">
    <property type="entry name" value="Rev_trsase/Diguanyl_cyclase"/>
</dbReference>
<sequence length="667" mass="75961">MKYLKQCLREMPTHAWFISGFILFAILWQDFMVYGSKAEVVWILALLIVMVFTYYSGLPGLIFSFLKIILFYVLCEIIESFMFREQNNYLDFLSVPIMIPILISVGFGLLTYYLKVNQRLLRDIFESVNVSIWSKSMTTGKVMISEGHSKVFGRLTKEFLQNKGMWEKYIHPEDLPKYLHERKELEQGKEMALEYRVFKPNGELIWIEEKANPIWNDRGEVVKMNGIVTDITKRKEAEEKLNELAYQDAVTGLPNRKWFGQYLGGAVERSIERGTNIAILMIDFDNFKNVNDTLGHKVGDEFLKEASVRIVQCLADNQVLSRQGGDEFLVLLEDVSEAEVIEVASKITQAMNEPLHLSGNELFATVSIGISTTSRCVQNPDVLLRNADIAMYLAKEKGKNNFQFYNEEINQKMLRKTQIRNGLFKAMNNHEYRLVYQPKVDITSGKAVGVEALLRWNPSFGSVSPGEFIPVLEETGMIVEVGEWVLREACIQCRNWEDKGMRISVAVNVSGRQLVEEGFVELVQKALEDSGIEPELLEIEITESIIFDVTETTEIVNQLKSLGVRIAIDDFGVGFSSLNVVKNFNFDNLKIDQSFLNDVMKNDKAAIILTSLIDIGKKLGTPVVVEGVETEEQYEFLKPLGVVGQGYYFSKPQPPERIMEFSAVRGS</sequence>
<evidence type="ECO:0000259" key="4">
    <source>
        <dbReference type="PROSITE" id="PS50887"/>
    </source>
</evidence>
<dbReference type="NCBIfam" id="TIGR00254">
    <property type="entry name" value="GGDEF"/>
    <property type="match status" value="1"/>
</dbReference>
<dbReference type="SUPFAM" id="SSF141868">
    <property type="entry name" value="EAL domain-like"/>
    <property type="match status" value="1"/>
</dbReference>
<accession>A0A6G1X7M5</accession>
<dbReference type="InterPro" id="IPR001633">
    <property type="entry name" value="EAL_dom"/>
</dbReference>
<evidence type="ECO:0000313" key="6">
    <source>
        <dbReference type="Proteomes" id="UP000480185"/>
    </source>
</evidence>
<dbReference type="PANTHER" id="PTHR44757:SF2">
    <property type="entry name" value="BIOFILM ARCHITECTURE MAINTENANCE PROTEIN MBAA"/>
    <property type="match status" value="1"/>
</dbReference>
<evidence type="ECO:0000256" key="1">
    <source>
        <dbReference type="SAM" id="Phobius"/>
    </source>
</evidence>
<keyword evidence="6" id="KW-1185">Reference proteome</keyword>
<protein>
    <submittedName>
        <fullName evidence="5">EAL domain-containing protein</fullName>
    </submittedName>
</protein>
<dbReference type="SMART" id="SM00267">
    <property type="entry name" value="GGDEF"/>
    <property type="match status" value="1"/>
</dbReference>
<dbReference type="Proteomes" id="UP000480185">
    <property type="component" value="Unassembled WGS sequence"/>
</dbReference>
<feature type="domain" description="PAC" evidence="2">
    <location>
        <begin position="191"/>
        <end position="243"/>
    </location>
</feature>
<dbReference type="SUPFAM" id="SSF55785">
    <property type="entry name" value="PYP-like sensor domain (PAS domain)"/>
    <property type="match status" value="1"/>
</dbReference>
<evidence type="ECO:0000313" key="5">
    <source>
        <dbReference type="EMBL" id="MRG86808.1"/>
    </source>
</evidence>
<feature type="transmembrane region" description="Helical" evidence="1">
    <location>
        <begin position="12"/>
        <end position="28"/>
    </location>
</feature>
<dbReference type="InterPro" id="IPR013655">
    <property type="entry name" value="PAS_fold_3"/>
</dbReference>
<dbReference type="NCBIfam" id="TIGR00229">
    <property type="entry name" value="sensory_box"/>
    <property type="match status" value="1"/>
</dbReference>
<dbReference type="InterPro" id="IPR000700">
    <property type="entry name" value="PAS-assoc_C"/>
</dbReference>
<feature type="domain" description="GGDEF" evidence="4">
    <location>
        <begin position="275"/>
        <end position="407"/>
    </location>
</feature>
<dbReference type="AlphaFoldDB" id="A0A6G1X7M5"/>
<dbReference type="InterPro" id="IPR035965">
    <property type="entry name" value="PAS-like_dom_sf"/>
</dbReference>
<dbReference type="InterPro" id="IPR000160">
    <property type="entry name" value="GGDEF_dom"/>
</dbReference>
<dbReference type="InterPro" id="IPR000014">
    <property type="entry name" value="PAS"/>
</dbReference>
<dbReference type="PROSITE" id="PS50887">
    <property type="entry name" value="GGDEF"/>
    <property type="match status" value="1"/>
</dbReference>
<feature type="transmembrane region" description="Helical" evidence="1">
    <location>
        <begin position="40"/>
        <end position="58"/>
    </location>
</feature>
<dbReference type="InterPro" id="IPR035919">
    <property type="entry name" value="EAL_sf"/>
</dbReference>
<evidence type="ECO:0000259" key="3">
    <source>
        <dbReference type="PROSITE" id="PS50883"/>
    </source>
</evidence>
<dbReference type="PROSITE" id="PS50883">
    <property type="entry name" value="EAL"/>
    <property type="match status" value="1"/>
</dbReference>
<dbReference type="Pfam" id="PF00990">
    <property type="entry name" value="GGDEF"/>
    <property type="match status" value="1"/>
</dbReference>
<organism evidence="5 6">
    <name type="scientific">Salinibacillus xinjiangensis</name>
    <dbReference type="NCBI Taxonomy" id="1229268"/>
    <lineage>
        <taxon>Bacteria</taxon>
        <taxon>Bacillati</taxon>
        <taxon>Bacillota</taxon>
        <taxon>Bacilli</taxon>
        <taxon>Bacillales</taxon>
        <taxon>Bacillaceae</taxon>
        <taxon>Salinibacillus</taxon>
    </lineage>
</organism>
<dbReference type="Pfam" id="PF08447">
    <property type="entry name" value="PAS_3"/>
    <property type="match status" value="1"/>
</dbReference>
<dbReference type="RefSeq" id="WP_153728715.1">
    <property type="nucleotide sequence ID" value="NZ_WJNH01000006.1"/>
</dbReference>
<keyword evidence="1" id="KW-0472">Membrane</keyword>